<protein>
    <recommendedName>
        <fullName evidence="5">Phosphoglycerate mutase</fullName>
    </recommendedName>
</protein>
<dbReference type="CDD" id="cd07067">
    <property type="entry name" value="HP_PGM_like"/>
    <property type="match status" value="1"/>
</dbReference>
<feature type="active site" description="Proton donor/acceptor" evidence="1">
    <location>
        <position position="91"/>
    </location>
</feature>
<reference evidence="4" key="2">
    <citation type="submission" date="2015-01" db="EMBL/GenBank/DDBJ databases">
        <title>Evolutionary Origins and Diversification of the Mycorrhizal Mutualists.</title>
        <authorList>
            <consortium name="DOE Joint Genome Institute"/>
            <consortium name="Mycorrhizal Genomics Consortium"/>
            <person name="Kohler A."/>
            <person name="Kuo A."/>
            <person name="Nagy L.G."/>
            <person name="Floudas D."/>
            <person name="Copeland A."/>
            <person name="Barry K.W."/>
            <person name="Cichocki N."/>
            <person name="Veneault-Fourrey C."/>
            <person name="LaButti K."/>
            <person name="Lindquist E.A."/>
            <person name="Lipzen A."/>
            <person name="Lundell T."/>
            <person name="Morin E."/>
            <person name="Murat C."/>
            <person name="Riley R."/>
            <person name="Ohm R."/>
            <person name="Sun H."/>
            <person name="Tunlid A."/>
            <person name="Henrissat B."/>
            <person name="Grigoriev I.V."/>
            <person name="Hibbett D.S."/>
            <person name="Martin F."/>
        </authorList>
    </citation>
    <scope>NUCLEOTIDE SEQUENCE [LARGE SCALE GENOMIC DNA]</scope>
    <source>
        <strain evidence="4">LaAM-08-1</strain>
    </source>
</reference>
<organism evidence="3 4">
    <name type="scientific">Laccaria amethystina LaAM-08-1</name>
    <dbReference type="NCBI Taxonomy" id="1095629"/>
    <lineage>
        <taxon>Eukaryota</taxon>
        <taxon>Fungi</taxon>
        <taxon>Dikarya</taxon>
        <taxon>Basidiomycota</taxon>
        <taxon>Agaricomycotina</taxon>
        <taxon>Agaricomycetes</taxon>
        <taxon>Agaricomycetidae</taxon>
        <taxon>Agaricales</taxon>
        <taxon>Agaricineae</taxon>
        <taxon>Hydnangiaceae</taxon>
        <taxon>Laccaria</taxon>
    </lineage>
</organism>
<dbReference type="InterPro" id="IPR013078">
    <property type="entry name" value="His_Pase_superF_clade-1"/>
</dbReference>
<evidence type="ECO:0000256" key="1">
    <source>
        <dbReference type="PIRSR" id="PIRSR613078-1"/>
    </source>
</evidence>
<feature type="binding site" evidence="2">
    <location>
        <begin position="91"/>
        <end position="94"/>
    </location>
    <ligand>
        <name>substrate</name>
    </ligand>
</feature>
<feature type="binding site" evidence="2">
    <location>
        <position position="65"/>
    </location>
    <ligand>
        <name>substrate</name>
    </ligand>
</feature>
<evidence type="ECO:0000313" key="3">
    <source>
        <dbReference type="EMBL" id="KIK07436.1"/>
    </source>
</evidence>
<sequence>MPRLFVIRHGETEWSLNGRHTGKSDIPLTKRGEEQIKQIAQRLVGHGLVIDPKNLCTVLVSPRQRAHRTFDLLFEHLEDYPEYLLTEEVREWDYGDYEGLLSSEIKEKNPTWIVWKDGCPNGESVQDMQDRVDGVISKVRQYHKQYKEQGINTRDVLIVAHGHFSRVLISRWIKFPLCLGTHFNVEPGSVAVLGYNHNSLEEPALNALNLIATIS</sequence>
<evidence type="ECO:0008006" key="5">
    <source>
        <dbReference type="Google" id="ProtNLM"/>
    </source>
</evidence>
<dbReference type="InterPro" id="IPR029033">
    <property type="entry name" value="His_PPase_superfam"/>
</dbReference>
<dbReference type="SUPFAM" id="SSF53254">
    <property type="entry name" value="Phosphoglycerate mutase-like"/>
    <property type="match status" value="1"/>
</dbReference>
<name>A0A0C9XR06_9AGAR</name>
<proteinExistence type="predicted"/>
<feature type="binding site" evidence="2">
    <location>
        <begin position="21"/>
        <end position="22"/>
    </location>
    <ligand>
        <name>substrate</name>
    </ligand>
</feature>
<evidence type="ECO:0000256" key="2">
    <source>
        <dbReference type="PIRSR" id="PIRSR613078-2"/>
    </source>
</evidence>
<dbReference type="Pfam" id="PF00300">
    <property type="entry name" value="His_Phos_1"/>
    <property type="match status" value="1"/>
</dbReference>
<dbReference type="AlphaFoldDB" id="A0A0C9XR06"/>
<dbReference type="HOGENOM" id="CLU_033323_13_0_1"/>
<dbReference type="Gene3D" id="3.40.50.1240">
    <property type="entry name" value="Phosphoglycerate mutase-like"/>
    <property type="match status" value="1"/>
</dbReference>
<dbReference type="EMBL" id="KN838547">
    <property type="protein sequence ID" value="KIK07436.1"/>
    <property type="molecule type" value="Genomic_DNA"/>
</dbReference>
<dbReference type="PANTHER" id="PTHR48100">
    <property type="entry name" value="BROAD-SPECIFICITY PHOSPHATASE YOR283W-RELATED"/>
    <property type="match status" value="1"/>
</dbReference>
<dbReference type="GO" id="GO:0050278">
    <property type="term" value="F:sedoheptulose-bisphosphatase activity"/>
    <property type="evidence" value="ECO:0007669"/>
    <property type="project" value="TreeGrafter"/>
</dbReference>
<evidence type="ECO:0000313" key="4">
    <source>
        <dbReference type="Proteomes" id="UP000054477"/>
    </source>
</evidence>
<gene>
    <name evidence="3" type="ORF">K443DRAFT_86929</name>
</gene>
<reference evidence="3 4" key="1">
    <citation type="submission" date="2014-04" db="EMBL/GenBank/DDBJ databases">
        <authorList>
            <consortium name="DOE Joint Genome Institute"/>
            <person name="Kuo A."/>
            <person name="Kohler A."/>
            <person name="Nagy L.G."/>
            <person name="Floudas D."/>
            <person name="Copeland A."/>
            <person name="Barry K.W."/>
            <person name="Cichocki N."/>
            <person name="Veneault-Fourrey C."/>
            <person name="LaButti K."/>
            <person name="Lindquist E.A."/>
            <person name="Lipzen A."/>
            <person name="Lundell T."/>
            <person name="Morin E."/>
            <person name="Murat C."/>
            <person name="Sun H."/>
            <person name="Tunlid A."/>
            <person name="Henrissat B."/>
            <person name="Grigoriev I.V."/>
            <person name="Hibbett D.S."/>
            <person name="Martin F."/>
            <person name="Nordberg H.P."/>
            <person name="Cantor M.N."/>
            <person name="Hua S.X."/>
        </authorList>
    </citation>
    <scope>NUCLEOTIDE SEQUENCE [LARGE SCALE GENOMIC DNA]</scope>
    <source>
        <strain evidence="3 4">LaAM-08-1</strain>
    </source>
</reference>
<dbReference type="InterPro" id="IPR050275">
    <property type="entry name" value="PGM_Phosphatase"/>
</dbReference>
<dbReference type="STRING" id="1095629.A0A0C9XR06"/>
<dbReference type="GO" id="GO:0046390">
    <property type="term" value="P:ribose phosphate biosynthetic process"/>
    <property type="evidence" value="ECO:0007669"/>
    <property type="project" value="TreeGrafter"/>
</dbReference>
<dbReference type="SMART" id="SM00855">
    <property type="entry name" value="PGAM"/>
    <property type="match status" value="1"/>
</dbReference>
<dbReference type="PANTHER" id="PTHR48100:SF15">
    <property type="entry name" value="SEDOHEPTULOSE 1,7-BISPHOSPHATASE"/>
    <property type="match status" value="1"/>
</dbReference>
<keyword evidence="4" id="KW-1185">Reference proteome</keyword>
<dbReference type="Proteomes" id="UP000054477">
    <property type="component" value="Unassembled WGS sequence"/>
</dbReference>
<accession>A0A0C9XR06</accession>
<feature type="active site" description="Tele-phosphohistidine intermediate" evidence="1">
    <location>
        <position position="9"/>
    </location>
</feature>
<dbReference type="OrthoDB" id="4818801at2759"/>